<comment type="caution">
    <text evidence="1">The sequence shown here is derived from an EMBL/GenBank/DDBJ whole genome shotgun (WGS) entry which is preliminary data.</text>
</comment>
<name>G9YSE8_FLAPL</name>
<evidence type="ECO:0000313" key="1">
    <source>
        <dbReference type="EMBL" id="EHM46145.1"/>
    </source>
</evidence>
<gene>
    <name evidence="1" type="ORF">HMPREF0372_02426</name>
</gene>
<accession>G9YSE8</accession>
<dbReference type="HOGENOM" id="CLU_2972813_0_0_9"/>
<evidence type="ECO:0000313" key="2">
    <source>
        <dbReference type="Proteomes" id="UP000004459"/>
    </source>
</evidence>
<reference evidence="1 2" key="1">
    <citation type="submission" date="2011-08" db="EMBL/GenBank/DDBJ databases">
        <authorList>
            <person name="Weinstock G."/>
            <person name="Sodergren E."/>
            <person name="Clifton S."/>
            <person name="Fulton L."/>
            <person name="Fulton B."/>
            <person name="Courtney L."/>
            <person name="Fronick C."/>
            <person name="Harrison M."/>
            <person name="Strong C."/>
            <person name="Farmer C."/>
            <person name="Delahaunty K."/>
            <person name="Markovic C."/>
            <person name="Hall O."/>
            <person name="Minx P."/>
            <person name="Tomlinson C."/>
            <person name="Mitreva M."/>
            <person name="Hou S."/>
            <person name="Chen J."/>
            <person name="Wollam A."/>
            <person name="Pepin K.H."/>
            <person name="Johnson M."/>
            <person name="Bhonagiri V."/>
            <person name="Zhang X."/>
            <person name="Suruliraj S."/>
            <person name="Warren W."/>
            <person name="Chinwalla A."/>
            <person name="Mardis E.R."/>
            <person name="Wilson R.K."/>
        </authorList>
    </citation>
    <scope>NUCLEOTIDE SEQUENCE [LARGE SCALE GENOMIC DNA]</scope>
    <source>
        <strain evidence="1 2">ATCC 29863</strain>
    </source>
</reference>
<dbReference type="AlphaFoldDB" id="G9YSE8"/>
<dbReference type="EMBL" id="AGCK01000208">
    <property type="protein sequence ID" value="EHM46145.1"/>
    <property type="molecule type" value="Genomic_DNA"/>
</dbReference>
<organism evidence="1 2">
    <name type="scientific">Flavonifractor plautii ATCC 29863</name>
    <dbReference type="NCBI Taxonomy" id="411475"/>
    <lineage>
        <taxon>Bacteria</taxon>
        <taxon>Bacillati</taxon>
        <taxon>Bacillota</taxon>
        <taxon>Clostridia</taxon>
        <taxon>Eubacteriales</taxon>
        <taxon>Oscillospiraceae</taxon>
        <taxon>Flavonifractor</taxon>
    </lineage>
</organism>
<proteinExistence type="predicted"/>
<sequence length="58" mass="6398">MLLTSRSAYVIHRLSYVLRAYAPPRSRPIRGGAFSRARLIVGPAGACPLSPAVVEYRR</sequence>
<protein>
    <submittedName>
        <fullName evidence="1">Uncharacterized protein</fullName>
    </submittedName>
</protein>
<dbReference type="Proteomes" id="UP000004459">
    <property type="component" value="Unassembled WGS sequence"/>
</dbReference>